<keyword evidence="2" id="KW-0472">Membrane</keyword>
<keyword evidence="2" id="KW-1133">Transmembrane helix</keyword>
<accession>A0A5J6J6D0</accession>
<evidence type="ECO:0000313" key="3">
    <source>
        <dbReference type="EMBL" id="QEV44424.1"/>
    </source>
</evidence>
<dbReference type="AlphaFoldDB" id="A0A5J6J6D0"/>
<dbReference type="GeneID" id="95609821"/>
<dbReference type="EMBL" id="CP023692">
    <property type="protein sequence ID" value="QEV44424.1"/>
    <property type="molecule type" value="Genomic_DNA"/>
</dbReference>
<keyword evidence="2" id="KW-0812">Transmembrane</keyword>
<dbReference type="RefSeq" id="WP_132754190.1">
    <property type="nucleotide sequence ID" value="NZ_BNBW01000001.1"/>
</dbReference>
<feature type="region of interest" description="Disordered" evidence="1">
    <location>
        <begin position="464"/>
        <end position="523"/>
    </location>
</feature>
<sequence length="523" mass="56355">MGRTARAAQVSRAWWVGIPVLVAGLFFWWASYATTIIVWEGRKLLSWLAAPLLLLAFLLLVGLALKLARGRRDGGGGGGSTAVVLGWLGAVLGLGLGIWWLVYGSYLQDRAYMQNVQIVSEPVPELAARAPYVVGKAQAAPHLGDVTGEISDITYLPDSDRFATLVERRGWLSGYEVGLEQDIPLGGNSRSQQRCSFDIDRADARIGGWFGHNLGRKISAQRRWVRFDADDAYVTCQGDTPTVVVPLKRQTGILVVTERPAGVALYNGRTGELTLTTDTAKVPGPSYPLSLAARQREGTAAVGSFSDWWFERSGWDASEDGANAGNESEFTLKYRDTSGRSAYVTPLTPQGEASSVVAVSTVPTSHQGGGLAPMTVHRLDPTWSSPQALVALIKAEYRDVCCYNDDQVFEVVPTGGSTWTATVGSAQNIRYRVEGRGQVGGREATCLKAADGALIKCAYAAPGSPEEQELQRREEEKKKQEQAGPAPGGAKDPGDLTAYTPEQLADLQRRVSDEVVRRLKGGG</sequence>
<feature type="compositionally biased region" description="Basic and acidic residues" evidence="1">
    <location>
        <begin position="469"/>
        <end position="481"/>
    </location>
</feature>
<dbReference type="Proteomes" id="UP000325563">
    <property type="component" value="Chromosome"/>
</dbReference>
<proteinExistence type="predicted"/>
<feature type="transmembrane region" description="Helical" evidence="2">
    <location>
        <begin position="12"/>
        <end position="32"/>
    </location>
</feature>
<name>A0A5J6J6D0_STRVI</name>
<keyword evidence="4" id="KW-1185">Reference proteome</keyword>
<evidence type="ECO:0000256" key="2">
    <source>
        <dbReference type="SAM" id="Phobius"/>
    </source>
</evidence>
<dbReference type="KEGG" id="svn:CP980_04475"/>
<evidence type="ECO:0000256" key="1">
    <source>
        <dbReference type="SAM" id="MobiDB-lite"/>
    </source>
</evidence>
<feature type="transmembrane region" description="Helical" evidence="2">
    <location>
        <begin position="44"/>
        <end position="68"/>
    </location>
</feature>
<feature type="compositionally biased region" description="Basic and acidic residues" evidence="1">
    <location>
        <begin position="507"/>
        <end position="517"/>
    </location>
</feature>
<gene>
    <name evidence="3" type="ORF">CP980_04475</name>
</gene>
<protein>
    <submittedName>
        <fullName evidence="3">Uncharacterized protein</fullName>
    </submittedName>
</protein>
<feature type="transmembrane region" description="Helical" evidence="2">
    <location>
        <begin position="80"/>
        <end position="102"/>
    </location>
</feature>
<organism evidence="3 4">
    <name type="scientific">Streptomyces vinaceus</name>
    <dbReference type="NCBI Taxonomy" id="1960"/>
    <lineage>
        <taxon>Bacteria</taxon>
        <taxon>Bacillati</taxon>
        <taxon>Actinomycetota</taxon>
        <taxon>Actinomycetes</taxon>
        <taxon>Kitasatosporales</taxon>
        <taxon>Streptomycetaceae</taxon>
        <taxon>Streptomyces</taxon>
    </lineage>
</organism>
<reference evidence="3 4" key="1">
    <citation type="submission" date="2017-09" db="EMBL/GenBank/DDBJ databases">
        <authorList>
            <person name="Lee N."/>
            <person name="Cho B.-K."/>
        </authorList>
    </citation>
    <scope>NUCLEOTIDE SEQUENCE [LARGE SCALE GENOMIC DNA]</scope>
    <source>
        <strain evidence="3 4">ATCC 27476</strain>
    </source>
</reference>
<evidence type="ECO:0000313" key="4">
    <source>
        <dbReference type="Proteomes" id="UP000325563"/>
    </source>
</evidence>